<protein>
    <submittedName>
        <fullName evidence="2">Uncharacterized protein</fullName>
    </submittedName>
</protein>
<keyword evidence="3" id="KW-1185">Reference proteome</keyword>
<name>A0A1D3D2B3_9EIME</name>
<feature type="compositionally biased region" description="Polar residues" evidence="1">
    <location>
        <begin position="168"/>
        <end position="182"/>
    </location>
</feature>
<feature type="region of interest" description="Disordered" evidence="1">
    <location>
        <begin position="139"/>
        <end position="266"/>
    </location>
</feature>
<organism evidence="2 3">
    <name type="scientific">Cyclospora cayetanensis</name>
    <dbReference type="NCBI Taxonomy" id="88456"/>
    <lineage>
        <taxon>Eukaryota</taxon>
        <taxon>Sar</taxon>
        <taxon>Alveolata</taxon>
        <taxon>Apicomplexa</taxon>
        <taxon>Conoidasida</taxon>
        <taxon>Coccidia</taxon>
        <taxon>Eucoccidiorida</taxon>
        <taxon>Eimeriorina</taxon>
        <taxon>Eimeriidae</taxon>
        <taxon>Cyclospora</taxon>
    </lineage>
</organism>
<comment type="caution">
    <text evidence="2">The sequence shown here is derived from an EMBL/GenBank/DDBJ whole genome shotgun (WGS) entry which is preliminary data.</text>
</comment>
<dbReference type="InParanoid" id="A0A1D3D2B3"/>
<dbReference type="Proteomes" id="UP000095192">
    <property type="component" value="Unassembled WGS sequence"/>
</dbReference>
<accession>A0A1D3D2B3</accession>
<evidence type="ECO:0000256" key="1">
    <source>
        <dbReference type="SAM" id="MobiDB-lite"/>
    </source>
</evidence>
<feature type="compositionally biased region" description="Basic and acidic residues" evidence="1">
    <location>
        <begin position="157"/>
        <end position="167"/>
    </location>
</feature>
<evidence type="ECO:0000313" key="3">
    <source>
        <dbReference type="Proteomes" id="UP000095192"/>
    </source>
</evidence>
<dbReference type="AlphaFoldDB" id="A0A1D3D2B3"/>
<reference evidence="2 3" key="1">
    <citation type="journal article" date="2016" name="BMC Genomics">
        <title>Comparative genomics reveals Cyclospora cayetanensis possesses coccidia-like metabolism and invasion components but unique surface antigens.</title>
        <authorList>
            <person name="Liu S."/>
            <person name="Wang L."/>
            <person name="Zheng H."/>
            <person name="Xu Z."/>
            <person name="Roellig D.M."/>
            <person name="Li N."/>
            <person name="Frace M.A."/>
            <person name="Tang K."/>
            <person name="Arrowood M.J."/>
            <person name="Moss D.M."/>
            <person name="Zhang L."/>
            <person name="Feng Y."/>
            <person name="Xiao L."/>
        </authorList>
    </citation>
    <scope>NUCLEOTIDE SEQUENCE [LARGE SCALE GENOMIC DNA]</scope>
    <source>
        <strain evidence="2 3">CHN_HEN01</strain>
    </source>
</reference>
<evidence type="ECO:0000313" key="2">
    <source>
        <dbReference type="EMBL" id="OEH77579.1"/>
    </source>
</evidence>
<feature type="compositionally biased region" description="Polar residues" evidence="1">
    <location>
        <begin position="238"/>
        <end position="266"/>
    </location>
</feature>
<gene>
    <name evidence="2" type="ORF">cyc_00655</name>
</gene>
<dbReference type="EMBL" id="JROU02001051">
    <property type="protein sequence ID" value="OEH77579.1"/>
    <property type="molecule type" value="Genomic_DNA"/>
</dbReference>
<proteinExistence type="predicted"/>
<dbReference type="VEuPathDB" id="ToxoDB:cyc_00655"/>
<sequence length="266" mass="28247">MEATEQEALTGKAPPLCRLLSLNDPLQSIKTELSVMQGSLQRAETGFLRLQRLLQLLLQQLTEKATQLDVCLGALQPLGYYLNGTRLLLAGQSSGSPAGGSLKSLASSKAATAGGVSGAAASASTQVLSVEENDDLERLKHPQPLPQSPHGLPNKNCSEESLGKVKSADSSPNAEVGSQQTAGKADRMETPVDTPEAASIALSKDARQSKTRQRQRANVPSLLPPRSVKRESLFRQMPQPSHLIQLQPRSGGSRSCLQAHTSSTKV</sequence>